<protein>
    <submittedName>
        <fullName evidence="1">Uncharacterized protein</fullName>
    </submittedName>
</protein>
<proteinExistence type="predicted"/>
<dbReference type="AlphaFoldDB" id="A0A2P2QVS3"/>
<organism evidence="1">
    <name type="scientific">Rhizophora mucronata</name>
    <name type="common">Asiatic mangrove</name>
    <dbReference type="NCBI Taxonomy" id="61149"/>
    <lineage>
        <taxon>Eukaryota</taxon>
        <taxon>Viridiplantae</taxon>
        <taxon>Streptophyta</taxon>
        <taxon>Embryophyta</taxon>
        <taxon>Tracheophyta</taxon>
        <taxon>Spermatophyta</taxon>
        <taxon>Magnoliopsida</taxon>
        <taxon>eudicotyledons</taxon>
        <taxon>Gunneridae</taxon>
        <taxon>Pentapetalae</taxon>
        <taxon>rosids</taxon>
        <taxon>fabids</taxon>
        <taxon>Malpighiales</taxon>
        <taxon>Rhizophoraceae</taxon>
        <taxon>Rhizophora</taxon>
    </lineage>
</organism>
<accession>A0A2P2QVS3</accession>
<dbReference type="EMBL" id="GGEC01090628">
    <property type="protein sequence ID" value="MBX71112.1"/>
    <property type="molecule type" value="Transcribed_RNA"/>
</dbReference>
<name>A0A2P2QVS3_RHIMU</name>
<reference evidence="1" key="1">
    <citation type="submission" date="2018-02" db="EMBL/GenBank/DDBJ databases">
        <title>Rhizophora mucronata_Transcriptome.</title>
        <authorList>
            <person name="Meera S.P."/>
            <person name="Sreeshan A."/>
            <person name="Augustine A."/>
        </authorList>
    </citation>
    <scope>NUCLEOTIDE SEQUENCE</scope>
    <source>
        <tissue evidence="1">Leaf</tissue>
    </source>
</reference>
<evidence type="ECO:0000313" key="1">
    <source>
        <dbReference type="EMBL" id="MBX71112.1"/>
    </source>
</evidence>
<sequence length="29" mass="3310">MSERLSIVKKNEESQPINSKPLMSLSIFC</sequence>